<dbReference type="RefSeq" id="WP_336498483.1">
    <property type="nucleotide sequence ID" value="NZ_JBAWSY010000013.1"/>
</dbReference>
<proteinExistence type="predicted"/>
<comment type="caution">
    <text evidence="2">The sequence shown here is derived from an EMBL/GenBank/DDBJ whole genome shotgun (WGS) entry which is preliminary data.</text>
</comment>
<reference evidence="2 3" key="1">
    <citation type="submission" date="2024-01" db="EMBL/GenBank/DDBJ databases">
        <title>Seven novel Bacillus-like species.</title>
        <authorList>
            <person name="Liu G."/>
        </authorList>
    </citation>
    <scope>NUCLEOTIDE SEQUENCE [LARGE SCALE GENOMIC DNA]</scope>
    <source>
        <strain evidence="2 3">FJAT-51614</strain>
    </source>
</reference>
<gene>
    <name evidence="2" type="ORF">WAX74_14935</name>
</gene>
<evidence type="ECO:0000313" key="3">
    <source>
        <dbReference type="Proteomes" id="UP001364890"/>
    </source>
</evidence>
<keyword evidence="3" id="KW-1185">Reference proteome</keyword>
<protein>
    <submittedName>
        <fullName evidence="2">SAVED domain-containing protein</fullName>
    </submittedName>
</protein>
<dbReference type="Proteomes" id="UP001364890">
    <property type="component" value="Unassembled WGS sequence"/>
</dbReference>
<evidence type="ECO:0000259" key="1">
    <source>
        <dbReference type="Pfam" id="PF18145"/>
    </source>
</evidence>
<feature type="domain" description="SMODS-associated and fused to various effectors" evidence="1">
    <location>
        <begin position="171"/>
        <end position="362"/>
    </location>
</feature>
<dbReference type="EMBL" id="JBAWSY010000013">
    <property type="protein sequence ID" value="MEI4770916.1"/>
    <property type="molecule type" value="Genomic_DNA"/>
</dbReference>
<name>A0ABU8F7C9_9BACI</name>
<dbReference type="Pfam" id="PF18145">
    <property type="entry name" value="SAVED"/>
    <property type="match status" value="1"/>
</dbReference>
<evidence type="ECO:0000313" key="2">
    <source>
        <dbReference type="EMBL" id="MEI4770916.1"/>
    </source>
</evidence>
<accession>A0ABU8F7C9</accession>
<organism evidence="2 3">
    <name type="scientific">Psychrobacillus mangrovi</name>
    <dbReference type="NCBI Taxonomy" id="3117745"/>
    <lineage>
        <taxon>Bacteria</taxon>
        <taxon>Bacillati</taxon>
        <taxon>Bacillota</taxon>
        <taxon>Bacilli</taxon>
        <taxon>Bacillales</taxon>
        <taxon>Bacillaceae</taxon>
        <taxon>Psychrobacillus</taxon>
    </lineage>
</organism>
<dbReference type="NCBIfam" id="NF033611">
    <property type="entry name" value="SAVED"/>
    <property type="match status" value="1"/>
</dbReference>
<sequence>MRLWGKAGGRCQYEGCNEPLWLDSLTQFEFNTAYIAHIIGDKPKGPRGHETLSEQLASDITNLMLMCDEHHRLIDIEDEKGHPVDRLIEMKRKHEIRIEMVTSIKEDMKSHVLLYDANIGNHSSRINWSNTTDAMLPLRYPAEKPAIELGLRNSSFYDSNEFYWKLESDHLKNQFNDKVNRRIALGDIDHLSVFAFAPQPLLILLGTLISDIYPTDVYQLHREPQNWKWQGEPDDFDYIVIEPETIHEKVALNLSLSATIDNSRITNVLGEDTSIWTITIPSPSRDFLKGKNQLSKFRVLMRELFNKIKLTHGEDSVIHVFPATSVSTAVELGRVWMPKADLPLSLYDENKKVGGFQYTFSIGDIKSDMMIV</sequence>
<dbReference type="InterPro" id="IPR040836">
    <property type="entry name" value="SAVED"/>
</dbReference>